<organism evidence="3 4">
    <name type="scientific">Cohnella lubricantis</name>
    <dbReference type="NCBI Taxonomy" id="2163172"/>
    <lineage>
        <taxon>Bacteria</taxon>
        <taxon>Bacillati</taxon>
        <taxon>Bacillota</taxon>
        <taxon>Bacilli</taxon>
        <taxon>Bacillales</taxon>
        <taxon>Paenibacillaceae</taxon>
        <taxon>Cohnella</taxon>
    </lineage>
</organism>
<keyword evidence="4" id="KW-1185">Reference proteome</keyword>
<feature type="transmembrane region" description="Helical" evidence="1">
    <location>
        <begin position="97"/>
        <end position="115"/>
    </location>
</feature>
<dbReference type="InterPro" id="IPR018764">
    <property type="entry name" value="RskA_C"/>
</dbReference>
<evidence type="ECO:0000313" key="4">
    <source>
        <dbReference type="Proteomes" id="UP000574133"/>
    </source>
</evidence>
<accession>A0A841T8N9</accession>
<keyword evidence="1" id="KW-0472">Membrane</keyword>
<evidence type="ECO:0000259" key="2">
    <source>
        <dbReference type="Pfam" id="PF10099"/>
    </source>
</evidence>
<sequence>MVNRTCGVAEERWIDLLLGRLHPLEADSLLRHRETCSACSETSKQWAELLGTAPEYAEVSGGGLSHRRKERLRREASKQSFYRRTARAAISAMRRPGGIAIAGCALALFTFIGLLNGNVNQESDAALAPKRYAELHEPQGAEIMSRPDTVVYSMSHGGEGPLEGGLSAPTKQTVWINVRTHEVFLLLEGMLPSEQRDVQAWASYGDRDANLGLLQFHQGQAHLYAADVQPELWDSLELTIEPKGGSDHPTSPRTAALLLLRELRDMQNMQNK</sequence>
<evidence type="ECO:0000256" key="1">
    <source>
        <dbReference type="SAM" id="Phobius"/>
    </source>
</evidence>
<reference evidence="3 4" key="1">
    <citation type="submission" date="2020-08" db="EMBL/GenBank/DDBJ databases">
        <title>Cohnella phylogeny.</title>
        <authorList>
            <person name="Dunlap C."/>
        </authorList>
    </citation>
    <scope>NUCLEOTIDE SEQUENCE [LARGE SCALE GENOMIC DNA]</scope>
    <source>
        <strain evidence="3 4">DSM 103658</strain>
    </source>
</reference>
<name>A0A841T8N9_9BACL</name>
<protein>
    <submittedName>
        <fullName evidence="3">Anti-sigma factor</fullName>
    </submittedName>
</protein>
<keyword evidence="1" id="KW-1133">Transmembrane helix</keyword>
<dbReference type="Proteomes" id="UP000574133">
    <property type="component" value="Unassembled WGS sequence"/>
</dbReference>
<evidence type="ECO:0000313" key="3">
    <source>
        <dbReference type="EMBL" id="MBB6677674.1"/>
    </source>
</evidence>
<dbReference type="RefSeq" id="WP_185178954.1">
    <property type="nucleotide sequence ID" value="NZ_CBCSEP010000007.1"/>
</dbReference>
<dbReference type="GO" id="GO:0005886">
    <property type="term" value="C:plasma membrane"/>
    <property type="evidence" value="ECO:0007669"/>
    <property type="project" value="InterPro"/>
</dbReference>
<gene>
    <name evidence="3" type="ORF">H4Q31_10085</name>
</gene>
<dbReference type="Pfam" id="PF10099">
    <property type="entry name" value="RskA_C"/>
    <property type="match status" value="1"/>
</dbReference>
<keyword evidence="1" id="KW-0812">Transmembrane</keyword>
<feature type="domain" description="Anti-sigma K factor RskA C-terminal" evidence="2">
    <location>
        <begin position="102"/>
        <end position="252"/>
    </location>
</feature>
<dbReference type="EMBL" id="JACJVN010000034">
    <property type="protein sequence ID" value="MBB6677674.1"/>
    <property type="molecule type" value="Genomic_DNA"/>
</dbReference>
<comment type="caution">
    <text evidence="3">The sequence shown here is derived from an EMBL/GenBank/DDBJ whole genome shotgun (WGS) entry which is preliminary data.</text>
</comment>
<proteinExistence type="predicted"/>
<dbReference type="AlphaFoldDB" id="A0A841T8N9"/>